<evidence type="ECO:0000259" key="15">
    <source>
        <dbReference type="PROSITE" id="PS50262"/>
    </source>
</evidence>
<keyword evidence="8 14" id="KW-0472">Membrane</keyword>
<feature type="transmembrane region" description="Helical" evidence="14">
    <location>
        <begin position="32"/>
        <end position="54"/>
    </location>
</feature>
<dbReference type="PROSITE" id="PS50262">
    <property type="entry name" value="G_PROTEIN_RECEP_F1_2"/>
    <property type="match status" value="1"/>
</dbReference>
<keyword evidence="2 14" id="KW-1003">Cell membrane</keyword>
<comment type="subcellular location">
    <subcellularLocation>
        <location evidence="1 14">Cell membrane</location>
        <topology evidence="1 14">Multi-pass membrane protein</topology>
    </subcellularLocation>
</comment>
<dbReference type="PROSITE" id="PS00237">
    <property type="entry name" value="G_PROTEIN_RECEP_F1_1"/>
    <property type="match status" value="1"/>
</dbReference>
<dbReference type="CDD" id="cd13954">
    <property type="entry name" value="7tmA_OR"/>
    <property type="match status" value="1"/>
</dbReference>
<evidence type="ECO:0000256" key="1">
    <source>
        <dbReference type="ARBA" id="ARBA00004651"/>
    </source>
</evidence>
<keyword evidence="12 13" id="KW-0807">Transducer</keyword>
<evidence type="ECO:0000313" key="16">
    <source>
        <dbReference type="Ensembl" id="ENSLACP00000002581.1"/>
    </source>
</evidence>
<keyword evidence="10 13" id="KW-0675">Receptor</keyword>
<dbReference type="Ensembl" id="ENSLACT00000002601.1">
    <property type="protein sequence ID" value="ENSLACP00000002581.1"/>
    <property type="gene ID" value="ENSLACG00000002306.1"/>
</dbReference>
<keyword evidence="11" id="KW-0325">Glycoprotein</keyword>
<feature type="transmembrane region" description="Helical" evidence="14">
    <location>
        <begin position="278"/>
        <end position="298"/>
    </location>
</feature>
<evidence type="ECO:0000256" key="13">
    <source>
        <dbReference type="RuleBase" id="RU000688"/>
    </source>
</evidence>
<feature type="transmembrane region" description="Helical" evidence="14">
    <location>
        <begin position="242"/>
        <end position="266"/>
    </location>
</feature>
<evidence type="ECO:0000256" key="11">
    <source>
        <dbReference type="ARBA" id="ARBA00023180"/>
    </source>
</evidence>
<keyword evidence="6 14" id="KW-1133">Transmembrane helix</keyword>
<dbReference type="Proteomes" id="UP000008672">
    <property type="component" value="Unassembled WGS sequence"/>
</dbReference>
<dbReference type="SUPFAM" id="SSF81321">
    <property type="entry name" value="Family A G protein-coupled receptor-like"/>
    <property type="match status" value="1"/>
</dbReference>
<dbReference type="InParanoid" id="H2ZYW0"/>
<dbReference type="Gene3D" id="1.20.1070.10">
    <property type="entry name" value="Rhodopsin 7-helix transmembrane proteins"/>
    <property type="match status" value="1"/>
</dbReference>
<evidence type="ECO:0000256" key="10">
    <source>
        <dbReference type="ARBA" id="ARBA00023170"/>
    </source>
</evidence>
<evidence type="ECO:0000256" key="9">
    <source>
        <dbReference type="ARBA" id="ARBA00023157"/>
    </source>
</evidence>
<reference evidence="16" key="2">
    <citation type="submission" date="2025-08" db="UniProtKB">
        <authorList>
            <consortium name="Ensembl"/>
        </authorList>
    </citation>
    <scope>IDENTIFICATION</scope>
</reference>
<dbReference type="AlphaFoldDB" id="H2ZYW0"/>
<dbReference type="PRINTS" id="PR00237">
    <property type="entry name" value="GPCRRHODOPSN"/>
</dbReference>
<dbReference type="GO" id="GO:0004984">
    <property type="term" value="F:olfactory receptor activity"/>
    <property type="evidence" value="ECO:0007669"/>
    <property type="project" value="InterPro"/>
</dbReference>
<protein>
    <recommendedName>
        <fullName evidence="14">Olfactory receptor</fullName>
    </recommendedName>
</protein>
<evidence type="ECO:0000256" key="8">
    <source>
        <dbReference type="ARBA" id="ARBA00023136"/>
    </source>
</evidence>
<keyword evidence="17" id="KW-1185">Reference proteome</keyword>
<evidence type="ECO:0000313" key="17">
    <source>
        <dbReference type="Proteomes" id="UP000008672"/>
    </source>
</evidence>
<feature type="transmembrane region" description="Helical" evidence="14">
    <location>
        <begin position="66"/>
        <end position="90"/>
    </location>
</feature>
<keyword evidence="7 13" id="KW-0297">G-protein coupled receptor</keyword>
<accession>H2ZYW0</accession>
<evidence type="ECO:0000256" key="14">
    <source>
        <dbReference type="RuleBase" id="RU363047"/>
    </source>
</evidence>
<sequence>MVYLNNCNETDHFVQEFILLGFAGLQHSQTSLFFVFLFAYLIILVGNVMILLIVTSERKLHTPMYIFLRSLSILDIIYPTVILPKMLALFLVGDNIISFFGCFAQMYFFLSFGTVESILLSVMSFDRYLAICSPLRYPTIMTNQVCTMLIISVYFLGFLTPVVAVVFLMQLPYRGPRIINHCYCDYPSVLNLACSDTAFILDMAFTSAIIVIFGPFLLVVFSYIKVIQTILGLKSVASKEKAFSTCASHLFSVIIFYASNASVYIAYRVSNISNDFRILIAIIYAIINPMVHPLIYTLRNKGIKKVIARKRKILYVTFSDKNAVATIN</sequence>
<evidence type="ECO:0000256" key="5">
    <source>
        <dbReference type="ARBA" id="ARBA00022725"/>
    </source>
</evidence>
<feature type="transmembrane region" description="Helical" evidence="14">
    <location>
        <begin position="198"/>
        <end position="221"/>
    </location>
</feature>
<dbReference type="InterPro" id="IPR000276">
    <property type="entry name" value="GPCR_Rhodpsn"/>
</dbReference>
<evidence type="ECO:0000256" key="7">
    <source>
        <dbReference type="ARBA" id="ARBA00023040"/>
    </source>
</evidence>
<evidence type="ECO:0000256" key="4">
    <source>
        <dbReference type="ARBA" id="ARBA00022692"/>
    </source>
</evidence>
<keyword evidence="9" id="KW-1015">Disulfide bond</keyword>
<keyword evidence="3 14" id="KW-0716">Sensory transduction</keyword>
<dbReference type="InterPro" id="IPR017452">
    <property type="entry name" value="GPCR_Rhodpsn_7TM"/>
</dbReference>
<dbReference type="FunFam" id="1.20.1070.10:FF:000001">
    <property type="entry name" value="Olfactory receptor"/>
    <property type="match status" value="1"/>
</dbReference>
<reference evidence="17" key="1">
    <citation type="submission" date="2011-08" db="EMBL/GenBank/DDBJ databases">
        <title>The draft genome of Latimeria chalumnae.</title>
        <authorList>
            <person name="Di Palma F."/>
            <person name="Alfoldi J."/>
            <person name="Johnson J."/>
            <person name="Berlin A."/>
            <person name="Gnerre S."/>
            <person name="Jaffe D."/>
            <person name="MacCallum I."/>
            <person name="Young S."/>
            <person name="Walker B.J."/>
            <person name="Lander E."/>
            <person name="Lindblad-Toh K."/>
        </authorList>
    </citation>
    <scope>NUCLEOTIDE SEQUENCE [LARGE SCALE GENOMIC DNA]</scope>
    <source>
        <strain evidence="17">Wild caught</strain>
    </source>
</reference>
<feature type="transmembrane region" description="Helical" evidence="14">
    <location>
        <begin position="145"/>
        <end position="169"/>
    </location>
</feature>
<feature type="domain" description="G-protein coupled receptors family 1 profile" evidence="15">
    <location>
        <begin position="46"/>
        <end position="296"/>
    </location>
</feature>
<dbReference type="FunCoup" id="H2ZYW0">
    <property type="interactions" value="127"/>
</dbReference>
<name>H2ZYW0_LATCH</name>
<dbReference type="InterPro" id="IPR000725">
    <property type="entry name" value="Olfact_rcpt"/>
</dbReference>
<comment type="similarity">
    <text evidence="13">Belongs to the G-protein coupled receptor 1 family.</text>
</comment>
<proteinExistence type="inferred from homology"/>
<dbReference type="PANTHER" id="PTHR24242">
    <property type="entry name" value="G-PROTEIN COUPLED RECEPTOR"/>
    <property type="match status" value="1"/>
</dbReference>
<keyword evidence="4 13" id="KW-0812">Transmembrane</keyword>
<evidence type="ECO:0000256" key="12">
    <source>
        <dbReference type="ARBA" id="ARBA00023224"/>
    </source>
</evidence>
<dbReference type="GeneTree" id="ENSGT01150000286948"/>
<dbReference type="HOGENOM" id="CLU_012526_0_1_1"/>
<dbReference type="Pfam" id="PF13853">
    <property type="entry name" value="7tm_4"/>
    <property type="match status" value="1"/>
</dbReference>
<evidence type="ECO:0000256" key="3">
    <source>
        <dbReference type="ARBA" id="ARBA00022606"/>
    </source>
</evidence>
<dbReference type="GO" id="GO:0004930">
    <property type="term" value="F:G protein-coupled receptor activity"/>
    <property type="evidence" value="ECO:0007669"/>
    <property type="project" value="UniProtKB-KW"/>
</dbReference>
<evidence type="ECO:0000256" key="6">
    <source>
        <dbReference type="ARBA" id="ARBA00022989"/>
    </source>
</evidence>
<dbReference type="eggNOG" id="ENOG502QVH7">
    <property type="taxonomic scope" value="Eukaryota"/>
</dbReference>
<dbReference type="InterPro" id="IPR050939">
    <property type="entry name" value="Olfactory_GPCR1"/>
</dbReference>
<keyword evidence="5 14" id="KW-0552">Olfaction</keyword>
<dbReference type="GO" id="GO:0005886">
    <property type="term" value="C:plasma membrane"/>
    <property type="evidence" value="ECO:0007669"/>
    <property type="project" value="UniProtKB-SubCell"/>
</dbReference>
<dbReference type="EMBL" id="AFYH01179101">
    <property type="status" value="NOT_ANNOTATED_CDS"/>
    <property type="molecule type" value="Genomic_DNA"/>
</dbReference>
<dbReference type="PANTHER" id="PTHR24242:SF359">
    <property type="entry name" value="ODORANT RECEPTOR-RELATED"/>
    <property type="match status" value="1"/>
</dbReference>
<reference evidence="16" key="3">
    <citation type="submission" date="2025-09" db="UniProtKB">
        <authorList>
            <consortium name="Ensembl"/>
        </authorList>
    </citation>
    <scope>IDENTIFICATION</scope>
</reference>
<feature type="transmembrane region" description="Helical" evidence="14">
    <location>
        <begin position="96"/>
        <end position="125"/>
    </location>
</feature>
<dbReference type="PRINTS" id="PR00245">
    <property type="entry name" value="OLFACTORYR"/>
</dbReference>
<evidence type="ECO:0000256" key="2">
    <source>
        <dbReference type="ARBA" id="ARBA00022475"/>
    </source>
</evidence>
<organism evidence="16 17">
    <name type="scientific">Latimeria chalumnae</name>
    <name type="common">Coelacanth</name>
    <dbReference type="NCBI Taxonomy" id="7897"/>
    <lineage>
        <taxon>Eukaryota</taxon>
        <taxon>Metazoa</taxon>
        <taxon>Chordata</taxon>
        <taxon>Craniata</taxon>
        <taxon>Vertebrata</taxon>
        <taxon>Euteleostomi</taxon>
        <taxon>Coelacanthiformes</taxon>
        <taxon>Coelacanthidae</taxon>
        <taxon>Latimeria</taxon>
    </lineage>
</organism>